<accession>X0W3E1</accession>
<evidence type="ECO:0000313" key="3">
    <source>
        <dbReference type="EMBL" id="GAG19133.1"/>
    </source>
</evidence>
<dbReference type="EMBL" id="BARS01031525">
    <property type="protein sequence ID" value="GAG19133.1"/>
    <property type="molecule type" value="Genomic_DNA"/>
</dbReference>
<feature type="non-terminal residue" evidence="3">
    <location>
        <position position="180"/>
    </location>
</feature>
<dbReference type="InterPro" id="IPR040738">
    <property type="entry name" value="LPD22"/>
</dbReference>
<evidence type="ECO:0000259" key="2">
    <source>
        <dbReference type="Pfam" id="PF18834"/>
    </source>
</evidence>
<organism evidence="3">
    <name type="scientific">marine sediment metagenome</name>
    <dbReference type="NCBI Taxonomy" id="412755"/>
    <lineage>
        <taxon>unclassified sequences</taxon>
        <taxon>metagenomes</taxon>
        <taxon>ecological metagenomes</taxon>
    </lineage>
</organism>
<feature type="region of interest" description="Disordered" evidence="1">
    <location>
        <begin position="1"/>
        <end position="44"/>
    </location>
</feature>
<protein>
    <recommendedName>
        <fullName evidence="2">Large polyvalent protein associated domain-containing protein</fullName>
    </recommendedName>
</protein>
<feature type="compositionally biased region" description="Polar residues" evidence="1">
    <location>
        <begin position="1"/>
        <end position="10"/>
    </location>
</feature>
<dbReference type="AlphaFoldDB" id="X0W3E1"/>
<feature type="compositionally biased region" description="Polar residues" evidence="1">
    <location>
        <begin position="32"/>
        <end position="44"/>
    </location>
</feature>
<feature type="compositionally biased region" description="Basic and acidic residues" evidence="1">
    <location>
        <begin position="15"/>
        <end position="31"/>
    </location>
</feature>
<gene>
    <name evidence="3" type="ORF">S01H1_49051</name>
</gene>
<reference evidence="3" key="1">
    <citation type="journal article" date="2014" name="Front. Microbiol.">
        <title>High frequency of phylogenetically diverse reductive dehalogenase-homologous genes in deep subseafloor sedimentary metagenomes.</title>
        <authorList>
            <person name="Kawai M."/>
            <person name="Futagami T."/>
            <person name="Toyoda A."/>
            <person name="Takaki Y."/>
            <person name="Nishi S."/>
            <person name="Hori S."/>
            <person name="Arai W."/>
            <person name="Tsubouchi T."/>
            <person name="Morono Y."/>
            <person name="Uchiyama I."/>
            <person name="Ito T."/>
            <person name="Fujiyama A."/>
            <person name="Inagaki F."/>
            <person name="Takami H."/>
        </authorList>
    </citation>
    <scope>NUCLEOTIDE SEQUENCE</scope>
    <source>
        <strain evidence="3">Expedition CK06-06</strain>
    </source>
</reference>
<dbReference type="Pfam" id="PF18834">
    <property type="entry name" value="LPD22"/>
    <property type="match status" value="1"/>
</dbReference>
<comment type="caution">
    <text evidence="3">The sequence shown here is derived from an EMBL/GenBank/DDBJ whole genome shotgun (WGS) entry which is preliminary data.</text>
</comment>
<proteinExistence type="predicted"/>
<name>X0W3E1_9ZZZZ</name>
<feature type="domain" description="Large polyvalent protein associated" evidence="2">
    <location>
        <begin position="70"/>
        <end position="158"/>
    </location>
</feature>
<sequence length="180" mass="19575">MANGNGTKNLMSDVDFAKVETPREASPEKTPNKPTSSLDFSSVITPTEKTLKPKSSLDFSSVIPAVSPEAHRLVSETSTPDSEAEVYKNAEIGGLTPELARKVPEAAKNRAEFQQIEGFLKEWDAKGTKKALQDPLFMASARDDVQALVEVEKTIRSFPSVNEQREVMGVDPTPLAGNRS</sequence>
<evidence type="ECO:0000256" key="1">
    <source>
        <dbReference type="SAM" id="MobiDB-lite"/>
    </source>
</evidence>